<feature type="transmembrane region" description="Helical" evidence="2">
    <location>
        <begin position="46"/>
        <end position="63"/>
    </location>
</feature>
<evidence type="ECO:0000259" key="3">
    <source>
        <dbReference type="PROSITE" id="PS50850"/>
    </source>
</evidence>
<dbReference type="Gene3D" id="1.20.1250.20">
    <property type="entry name" value="MFS general substrate transporter like domains"/>
    <property type="match status" value="2"/>
</dbReference>
<dbReference type="GO" id="GO:0000329">
    <property type="term" value="C:fungal-type vacuole membrane"/>
    <property type="evidence" value="ECO:0007669"/>
    <property type="project" value="TreeGrafter"/>
</dbReference>
<evidence type="ECO:0000256" key="2">
    <source>
        <dbReference type="SAM" id="Phobius"/>
    </source>
</evidence>
<proteinExistence type="predicted"/>
<protein>
    <recommendedName>
        <fullName evidence="3">Major facilitator superfamily (MFS) profile domain-containing protein</fullName>
    </recommendedName>
</protein>
<dbReference type="OrthoDB" id="10027823at2759"/>
<organism evidence="4 5">
    <name type="scientific">Botryobasidium botryosum (strain FD-172 SS1)</name>
    <dbReference type="NCBI Taxonomy" id="930990"/>
    <lineage>
        <taxon>Eukaryota</taxon>
        <taxon>Fungi</taxon>
        <taxon>Dikarya</taxon>
        <taxon>Basidiomycota</taxon>
        <taxon>Agaricomycotina</taxon>
        <taxon>Agaricomycetes</taxon>
        <taxon>Cantharellales</taxon>
        <taxon>Botryobasidiaceae</taxon>
        <taxon>Botryobasidium</taxon>
    </lineage>
</organism>
<feature type="transmembrane region" description="Helical" evidence="2">
    <location>
        <begin position="103"/>
        <end position="136"/>
    </location>
</feature>
<evidence type="ECO:0000256" key="1">
    <source>
        <dbReference type="ARBA" id="ARBA00004141"/>
    </source>
</evidence>
<dbReference type="EMBL" id="KL198067">
    <property type="protein sequence ID" value="KDQ10462.1"/>
    <property type="molecule type" value="Genomic_DNA"/>
</dbReference>
<dbReference type="InterPro" id="IPR011701">
    <property type="entry name" value="MFS"/>
</dbReference>
<feature type="transmembrane region" description="Helical" evidence="2">
    <location>
        <begin position="312"/>
        <end position="332"/>
    </location>
</feature>
<comment type="subcellular location">
    <subcellularLocation>
        <location evidence="1">Membrane</location>
        <topology evidence="1">Multi-pass membrane protein</topology>
    </subcellularLocation>
</comment>
<dbReference type="PANTHER" id="PTHR23520">
    <property type="entry name" value="TRANSPORTER, PUTATIVE (AFU_ORTHOLOGUE AFUA_3G04000)-RELATED"/>
    <property type="match status" value="1"/>
</dbReference>
<gene>
    <name evidence="4" type="ORF">BOTBODRAFT_163752</name>
</gene>
<dbReference type="InterPro" id="IPR020846">
    <property type="entry name" value="MFS_dom"/>
</dbReference>
<feature type="transmembrane region" description="Helical" evidence="2">
    <location>
        <begin position="429"/>
        <end position="451"/>
    </location>
</feature>
<dbReference type="PANTHER" id="PTHR23520:SF5">
    <property type="entry name" value="TRANSPORTER, PUTATIVE (AFU_ORTHOLOGUE AFUA_3G04000)-RELATED"/>
    <property type="match status" value="1"/>
</dbReference>
<dbReference type="InterPro" id="IPR036259">
    <property type="entry name" value="MFS_trans_sf"/>
</dbReference>
<reference evidence="5" key="1">
    <citation type="journal article" date="2014" name="Proc. Natl. Acad. Sci. U.S.A.">
        <title>Extensive sampling of basidiomycete genomes demonstrates inadequacy of the white-rot/brown-rot paradigm for wood decay fungi.</title>
        <authorList>
            <person name="Riley R."/>
            <person name="Salamov A.A."/>
            <person name="Brown D.W."/>
            <person name="Nagy L.G."/>
            <person name="Floudas D."/>
            <person name="Held B.W."/>
            <person name="Levasseur A."/>
            <person name="Lombard V."/>
            <person name="Morin E."/>
            <person name="Otillar R."/>
            <person name="Lindquist E.A."/>
            <person name="Sun H."/>
            <person name="LaButti K.M."/>
            <person name="Schmutz J."/>
            <person name="Jabbour D."/>
            <person name="Luo H."/>
            <person name="Baker S.E."/>
            <person name="Pisabarro A.G."/>
            <person name="Walton J.D."/>
            <person name="Blanchette R.A."/>
            <person name="Henrissat B."/>
            <person name="Martin F."/>
            <person name="Cullen D."/>
            <person name="Hibbett D.S."/>
            <person name="Grigoriev I.V."/>
        </authorList>
    </citation>
    <scope>NUCLEOTIDE SEQUENCE [LARGE SCALE GENOMIC DNA]</scope>
    <source>
        <strain evidence="5">FD-172 SS1</strain>
    </source>
</reference>
<dbReference type="SUPFAM" id="SSF103473">
    <property type="entry name" value="MFS general substrate transporter"/>
    <property type="match status" value="1"/>
</dbReference>
<keyword evidence="5" id="KW-1185">Reference proteome</keyword>
<dbReference type="STRING" id="930990.A0A067MF22"/>
<dbReference type="Pfam" id="PF07690">
    <property type="entry name" value="MFS_1"/>
    <property type="match status" value="2"/>
</dbReference>
<sequence>MAEAESDIQLPPQPQASIFQRVYHSIGLHTFLSSPKDIKILFFQRFVRLFAYGQSTLILTLYFGRLGIDDAHKGLFMSLTLFGDMLISFCLTLVADSLGRRKILALGAVMMAGAGATFALASNFWILLAAAIIGVISPSGNEIGPFRAIEESTLAQLTPAEVRSDIFGWYALTGAFAAALGNLSCGWIVHVLHTVYEWDLLRAYRMIYLLYTGFALLKLLLTAILSAECEAKVVKPRAEALPAHEQTPLLDGQQPPTAAPRRSFFPHISPESRSILLQLSLIMGLDSAASGVANSSWITYYFAKTFSVDQSTLGIIFFTTNLVTALSSLAAVSISKRIGLVKTMVFTHLPSAIFLALVPVFPGLAPALTFLILRSSLAQMDVAPRSAFIAAVVLPSERTAVMGWVNVVKTCAQGIGPTITGWLASTNHFGVFFILAGCMKATYDLLILVVFSRVRTDREGRRL</sequence>
<feature type="transmembrane region" description="Helical" evidence="2">
    <location>
        <begin position="167"/>
        <end position="196"/>
    </location>
</feature>
<keyword evidence="2" id="KW-0812">Transmembrane</keyword>
<accession>A0A067MF22</accession>
<dbReference type="Proteomes" id="UP000027195">
    <property type="component" value="Unassembled WGS sequence"/>
</dbReference>
<dbReference type="GO" id="GO:0022857">
    <property type="term" value="F:transmembrane transporter activity"/>
    <property type="evidence" value="ECO:0007669"/>
    <property type="project" value="InterPro"/>
</dbReference>
<feature type="transmembrane region" description="Helical" evidence="2">
    <location>
        <begin position="208"/>
        <end position="227"/>
    </location>
</feature>
<keyword evidence="2" id="KW-0472">Membrane</keyword>
<name>A0A067MF22_BOTB1</name>
<feature type="transmembrane region" description="Helical" evidence="2">
    <location>
        <begin position="75"/>
        <end position="96"/>
    </location>
</feature>
<evidence type="ECO:0000313" key="4">
    <source>
        <dbReference type="EMBL" id="KDQ10462.1"/>
    </source>
</evidence>
<dbReference type="AlphaFoldDB" id="A0A067MF22"/>
<dbReference type="InParanoid" id="A0A067MF22"/>
<dbReference type="PROSITE" id="PS50850">
    <property type="entry name" value="MFS"/>
    <property type="match status" value="1"/>
</dbReference>
<feature type="domain" description="Major facilitator superfamily (MFS) profile" evidence="3">
    <location>
        <begin position="37"/>
        <end position="455"/>
    </location>
</feature>
<feature type="transmembrane region" description="Helical" evidence="2">
    <location>
        <begin position="352"/>
        <end position="373"/>
    </location>
</feature>
<keyword evidence="2" id="KW-1133">Transmembrane helix</keyword>
<dbReference type="HOGENOM" id="CLU_025894_2_0_1"/>
<evidence type="ECO:0000313" key="5">
    <source>
        <dbReference type="Proteomes" id="UP000027195"/>
    </source>
</evidence>